<evidence type="ECO:0000313" key="8">
    <source>
        <dbReference type="EMBL" id="PXW91643.1"/>
    </source>
</evidence>
<dbReference type="InterPro" id="IPR004633">
    <property type="entry name" value="NaPi_cotrn-rel/YqeW-like"/>
</dbReference>
<evidence type="ECO:0000256" key="4">
    <source>
        <dbReference type="ARBA" id="ARBA00022989"/>
    </source>
</evidence>
<dbReference type="AlphaFoldDB" id="A0A2V3WB10"/>
<dbReference type="GO" id="GO:0005886">
    <property type="term" value="C:plasma membrane"/>
    <property type="evidence" value="ECO:0007669"/>
    <property type="project" value="UniProtKB-SubCell"/>
</dbReference>
<evidence type="ECO:0000256" key="6">
    <source>
        <dbReference type="SAM" id="Phobius"/>
    </source>
</evidence>
<protein>
    <submittedName>
        <fullName evidence="8">Phosphate:Na+ symporter</fullName>
    </submittedName>
</protein>
<feature type="transmembrane region" description="Helical" evidence="6">
    <location>
        <begin position="113"/>
        <end position="129"/>
    </location>
</feature>
<dbReference type="NCBIfam" id="TIGR00704">
    <property type="entry name" value="NaPi_cotrn_rel"/>
    <property type="match status" value="1"/>
</dbReference>
<dbReference type="InterPro" id="IPR038078">
    <property type="entry name" value="PhoU-like_sf"/>
</dbReference>
<feature type="transmembrane region" description="Helical" evidence="6">
    <location>
        <begin position="218"/>
        <end position="238"/>
    </location>
</feature>
<dbReference type="SUPFAM" id="SSF109755">
    <property type="entry name" value="PhoU-like"/>
    <property type="match status" value="1"/>
</dbReference>
<keyword evidence="2" id="KW-1003">Cell membrane</keyword>
<dbReference type="NCBIfam" id="NF037997">
    <property type="entry name" value="Na_Pi_symport"/>
    <property type="match status" value="1"/>
</dbReference>
<organism evidence="8 9">
    <name type="scientific">Streptohalobacillus salinus</name>
    <dbReference type="NCBI Taxonomy" id="621096"/>
    <lineage>
        <taxon>Bacteria</taxon>
        <taxon>Bacillati</taxon>
        <taxon>Bacillota</taxon>
        <taxon>Bacilli</taxon>
        <taxon>Bacillales</taxon>
        <taxon>Bacillaceae</taxon>
        <taxon>Streptohalobacillus</taxon>
    </lineage>
</organism>
<dbReference type="GO" id="GO:0044341">
    <property type="term" value="P:sodium-dependent phosphate transport"/>
    <property type="evidence" value="ECO:0007669"/>
    <property type="project" value="InterPro"/>
</dbReference>
<feature type="domain" description="PhoU" evidence="7">
    <location>
        <begin position="455"/>
        <end position="540"/>
    </location>
</feature>
<dbReference type="Proteomes" id="UP000247922">
    <property type="component" value="Unassembled WGS sequence"/>
</dbReference>
<name>A0A2V3WB10_9BACI</name>
<evidence type="ECO:0000256" key="3">
    <source>
        <dbReference type="ARBA" id="ARBA00022692"/>
    </source>
</evidence>
<feature type="transmembrane region" description="Helical" evidence="6">
    <location>
        <begin position="52"/>
        <end position="78"/>
    </location>
</feature>
<dbReference type="PANTHER" id="PTHR10010">
    <property type="entry name" value="SOLUTE CARRIER FAMILY 34 SODIUM PHOSPHATE , MEMBER 2-RELATED"/>
    <property type="match status" value="1"/>
</dbReference>
<reference evidence="8 9" key="1">
    <citation type="submission" date="2018-05" db="EMBL/GenBank/DDBJ databases">
        <title>Genomic Encyclopedia of Type Strains, Phase IV (KMG-IV): sequencing the most valuable type-strain genomes for metagenomic binning, comparative biology and taxonomic classification.</title>
        <authorList>
            <person name="Goeker M."/>
        </authorList>
    </citation>
    <scope>NUCLEOTIDE SEQUENCE [LARGE SCALE GENOMIC DNA]</scope>
    <source>
        <strain evidence="8 9">DSM 22440</strain>
    </source>
</reference>
<proteinExistence type="predicted"/>
<comment type="caution">
    <text evidence="8">The sequence shown here is derived from an EMBL/GenBank/DDBJ whole genome shotgun (WGS) entry which is preliminary data.</text>
</comment>
<dbReference type="Pfam" id="PF02690">
    <property type="entry name" value="Na_Pi_cotrans"/>
    <property type="match status" value="2"/>
</dbReference>
<keyword evidence="4 6" id="KW-1133">Transmembrane helix</keyword>
<dbReference type="PANTHER" id="PTHR10010:SF46">
    <property type="entry name" value="SODIUM-DEPENDENT PHOSPHATE TRANSPORT PROTEIN 2B"/>
    <property type="match status" value="1"/>
</dbReference>
<feature type="transmembrane region" description="Helical" evidence="6">
    <location>
        <begin position="286"/>
        <end position="312"/>
    </location>
</feature>
<dbReference type="GO" id="GO:0005436">
    <property type="term" value="F:sodium:phosphate symporter activity"/>
    <property type="evidence" value="ECO:0007669"/>
    <property type="project" value="InterPro"/>
</dbReference>
<evidence type="ECO:0000313" key="9">
    <source>
        <dbReference type="Proteomes" id="UP000247922"/>
    </source>
</evidence>
<gene>
    <name evidence="8" type="ORF">DES38_10469</name>
</gene>
<evidence type="ECO:0000259" key="7">
    <source>
        <dbReference type="Pfam" id="PF01895"/>
    </source>
</evidence>
<feature type="domain" description="PhoU" evidence="7">
    <location>
        <begin position="350"/>
        <end position="437"/>
    </location>
</feature>
<accession>A0A2V3WB10</accession>
<feature type="transmembrane region" description="Helical" evidence="6">
    <location>
        <begin position="179"/>
        <end position="206"/>
    </location>
</feature>
<dbReference type="InterPro" id="IPR026022">
    <property type="entry name" value="PhoU_dom"/>
</dbReference>
<feature type="transmembrane region" description="Helical" evidence="6">
    <location>
        <begin position="141"/>
        <end position="159"/>
    </location>
</feature>
<keyword evidence="9" id="KW-1185">Reference proteome</keyword>
<evidence type="ECO:0000256" key="1">
    <source>
        <dbReference type="ARBA" id="ARBA00004651"/>
    </source>
</evidence>
<feature type="transmembrane region" description="Helical" evidence="6">
    <location>
        <begin position="90"/>
        <end position="107"/>
    </location>
</feature>
<feature type="transmembrane region" description="Helical" evidence="6">
    <location>
        <begin position="250"/>
        <end position="274"/>
    </location>
</feature>
<dbReference type="InterPro" id="IPR003841">
    <property type="entry name" value="Na/Pi_transpt"/>
</dbReference>
<dbReference type="Pfam" id="PF01895">
    <property type="entry name" value="PhoU"/>
    <property type="match status" value="2"/>
</dbReference>
<comment type="subcellular location">
    <subcellularLocation>
        <location evidence="1">Cell membrane</location>
        <topology evidence="1">Multi-pass membrane protein</topology>
    </subcellularLocation>
</comment>
<evidence type="ECO:0000256" key="2">
    <source>
        <dbReference type="ARBA" id="ARBA00022475"/>
    </source>
</evidence>
<keyword evidence="3 6" id="KW-0812">Transmembrane</keyword>
<dbReference type="EMBL" id="QJJR01000004">
    <property type="protein sequence ID" value="PXW91643.1"/>
    <property type="molecule type" value="Genomic_DNA"/>
</dbReference>
<sequence>MIVEIDVQSILFEFIGGLGIFLLGIKYMGEGLQKTAGDRLKDLLDKFTSNPFMGVLAGIVVTILIQTSSGTTVLAVGLVNAGFMTLRQSIGVIMGANIGTTVTAFIIGIDIEAYALPILALGAMMLFFFKNQKLQNYGQTIFGFGALFFGLDLMGSGLSPLRDLEAFRELTVQMSEVPILGVVIGMVFTFVVQSSSATIGILQSLLGQEMIKLDAAMPVLFGNNIGTTITAIIASIGASIAARRAALTHVIFNLIGAIIILMLLNPYTALISYISEQLVLNSEMTIAFAHGIFNFANVLLFFPFIGLLAALVTKLIPGEDSVMEFEPTHLDPIFIQQSPSFALEQAKEEIIKMAEYAYRGLEETALFLNNHDQKHADNAFQIENALNKLDREITEYLIQLSSAQLSDQDSEKHSALINSVRDIERIGDHFENVVELVQFKVSNKIVITDGAKADLNEMIELTNRAFRESIESISEMNRDKALEVVKLENQIDRMEKSFRKKHIIRLNEGSCTGSSGIVYVDILSNLERIGDHALNIAEDVLGEKIPETVH</sequence>
<keyword evidence="5 6" id="KW-0472">Membrane</keyword>
<feature type="transmembrane region" description="Helical" evidence="6">
    <location>
        <begin position="7"/>
        <end position="25"/>
    </location>
</feature>
<dbReference type="Gene3D" id="1.20.58.220">
    <property type="entry name" value="Phosphate transport system protein phou homolog 2, domain 2"/>
    <property type="match status" value="1"/>
</dbReference>
<evidence type="ECO:0000256" key="5">
    <source>
        <dbReference type="ARBA" id="ARBA00023136"/>
    </source>
</evidence>